<comment type="caution">
    <text evidence="1">The sequence shown here is derived from an EMBL/GenBank/DDBJ whole genome shotgun (WGS) entry which is preliminary data.</text>
</comment>
<accession>A0A5B7IA96</accession>
<protein>
    <submittedName>
        <fullName evidence="1">Uncharacterized protein</fullName>
    </submittedName>
</protein>
<organism evidence="1 2">
    <name type="scientific">Portunus trituberculatus</name>
    <name type="common">Swimming crab</name>
    <name type="synonym">Neptunus trituberculatus</name>
    <dbReference type="NCBI Taxonomy" id="210409"/>
    <lineage>
        <taxon>Eukaryota</taxon>
        <taxon>Metazoa</taxon>
        <taxon>Ecdysozoa</taxon>
        <taxon>Arthropoda</taxon>
        <taxon>Crustacea</taxon>
        <taxon>Multicrustacea</taxon>
        <taxon>Malacostraca</taxon>
        <taxon>Eumalacostraca</taxon>
        <taxon>Eucarida</taxon>
        <taxon>Decapoda</taxon>
        <taxon>Pleocyemata</taxon>
        <taxon>Brachyura</taxon>
        <taxon>Eubrachyura</taxon>
        <taxon>Portunoidea</taxon>
        <taxon>Portunidae</taxon>
        <taxon>Portuninae</taxon>
        <taxon>Portunus</taxon>
    </lineage>
</organism>
<keyword evidence="2" id="KW-1185">Reference proteome</keyword>
<dbReference type="AlphaFoldDB" id="A0A5B7IA96"/>
<sequence>MVVFVAVVVREQSISEYGGFVLAQTGLSGSPPSLSQTSAAMDLHVIVNRTQHLFHSRRLTFTLRAQVGSGTVIEHLRPLLGSG</sequence>
<dbReference type="Proteomes" id="UP000324222">
    <property type="component" value="Unassembled WGS sequence"/>
</dbReference>
<proteinExistence type="predicted"/>
<dbReference type="EMBL" id="VSRR010046431">
    <property type="protein sequence ID" value="MPC77664.1"/>
    <property type="molecule type" value="Genomic_DNA"/>
</dbReference>
<evidence type="ECO:0000313" key="2">
    <source>
        <dbReference type="Proteomes" id="UP000324222"/>
    </source>
</evidence>
<gene>
    <name evidence="1" type="ORF">E2C01_072123</name>
</gene>
<reference evidence="1 2" key="1">
    <citation type="submission" date="2019-05" db="EMBL/GenBank/DDBJ databases">
        <title>Another draft genome of Portunus trituberculatus and its Hox gene families provides insights of decapod evolution.</title>
        <authorList>
            <person name="Jeong J.-H."/>
            <person name="Song I."/>
            <person name="Kim S."/>
            <person name="Choi T."/>
            <person name="Kim D."/>
            <person name="Ryu S."/>
            <person name="Kim W."/>
        </authorList>
    </citation>
    <scope>NUCLEOTIDE SEQUENCE [LARGE SCALE GENOMIC DNA]</scope>
    <source>
        <tissue evidence="1">Muscle</tissue>
    </source>
</reference>
<evidence type="ECO:0000313" key="1">
    <source>
        <dbReference type="EMBL" id="MPC77664.1"/>
    </source>
</evidence>
<name>A0A5B7IA96_PORTR</name>